<dbReference type="GO" id="GO:0005975">
    <property type="term" value="P:carbohydrate metabolic process"/>
    <property type="evidence" value="ECO:0007669"/>
    <property type="project" value="UniProtKB-ARBA"/>
</dbReference>
<sequence>MFSRRPVRNRHHAYGAGAQGHAGGRLLAVIVAVATVAGSLTMPAFTAVAAASETADPYERHVVANDINPSSVSTDLFDYWTTTRDANDNKDLSDQESAGINNGHPLKFTYDGIGDNDGSYINKWTGDPSFGKTQSQKKYKYNNGGPWSDFWKEYWKSDYPDWTKSLGIVNRTLTDGYPTLAPNNKWGRWRTGGAPTTKGDESLAYLFNPRNRESADYKQAYQNVGGLLQLEDGYYVYDSQKNFASFDAATNRFKLYDTPAVTTPNGGKDQQSGQFFPFNTAEQVFRVNSTNGALSSKVNSRSEFDGKSLNHYFGLHSQAYFIQPTGGTVNGDPMTFDFSGDDDVWVFIDGVLVGDVSGLHDRLKLSIDFQSGKVTVSNGANYPAWVLNKHKDYVYDSTTTTIKQAFADAYGEDSEAFRKLNFSGDTFADGSSHTLDFFYLERGGGNSNLKLKFNLATVPDNNLVKVDQQGNRVAGAKFRLYAAREDYSYTDSDLLSEGVTDENGSYVFRDLDTDTPLNFSSLARDGDGITHYVLKEVDTPAGYRVSRDVKLRYQEGATGNGLLLCNEEQGKWDSGAWSVPRETLTVNEGTKVYPASGSKADVPIDLDQDGGHAFAVILQRDKKNGGSIASDPWYAVSGNALQGWELSKNQVGNLDSLADLAKSDAAGTTSYFHFFTKDSEGKYSVSVNNLPGNIFTYYNMMQPDERYNALYTVAVYYTTAENTEDINGDNTVRLSSVEGTKYGDQFIRQHGVQIAVTDVRNAPIVQKVDEDGNPVEGATFGIYAENQTDTAEDGTVTLKSDAEPIQTCVTKDTDYPYPMDGSCMFGMKASGVNFGNGTYYIKEMAAPAGYEINGTLAKVLITDDGIYADAGTENDGISTVTHVGTLNQSLYQFASNRDVNRTLSDLIVTQKRCETEQCVTDRKWETTSKSVKVTWKLKQDKEGKSVGGYWLADESNMTDNGFANTTGWTGLGVKQNLDDDLGGMGVKFSLKDSDLAHLFTGATIVRVTDKRKPSLTITKKASVAEGYVGPTKTVDGKTVSALDDQRFPFKVVLKGADENALKQDGTTFYYHGSVTGGGKNGTARSVVMKLDGVAASGTGAQGELKLCTAKVTDESNATDEERCASTETITLRNNETLNIANITDGVSYAVSEPTDATDAPMPEGFKQIGATGTTGTITRASGTGKAVFTNQYGGMTVDLQAGDFITVRKTVQGTAWNNDFAFRFHLESDNDAPMPDCGAITDTAVCSTGTDSATGDAVMDKVLNSTTGQSVTGADAANSRDMTFGAITYSKPGTYTYRLTEYTPTAADTSLYRQYFSYSNAVYEVAVTVAVQDGKLVVTGVTVKQTRNDAGFATNGTAVDAKGNPAEFTNTYSADPRYVSFKTHKTYTENGYAYQAGMFASTLKPVASATTANVTLGDTVKMADVLGSAGSVACGSDAASTSCAPMPQQASGAVLASVDAAFDANYTGTFPNIAFEAGDANKTYFYAISEKQHTATGSSSQKDGEDPVKYDSTMYVAAVTVSTRTDADATVGKTVVDADVTYYKADCTDPSGLATATLTKVTASDNGTPLNFTNSYTASAVTATPKVRKTLTGHDWSKFAFDFTLSAADETTSQAIASSDVDCTGTAAGCLADGKSMKVTVKAGGTTGSAVGTSIEKMFSTLQFKRAGTYTFAIAETKGDLSYIDYDAHQSTVIFTVSDLDANGKHCGKLSVTTVYDNAQATTAADRNATGAAAFTNGYRARLAYTGFDVEKILLNMNAGTTRNLRAGEFTFTIEGADEASQQRISGGSLVKDREFSNAATTDATASQGDGSGKQGQATDLMTEKLAGSIDTDGTEHGLVFNQSDAGKTYRFIIREKPQHTIDGSTNTTLDDVDGNPIASGNNKGDVRIDNVWFKQTQYMAEVTVHDNGDGTMYTVTKALKKDGDDAVFREYTGGSPTATAGVVNGETKTDRLTGWIFSFANTYEVLSPATIEASSPLYKQLVGRQWEADTAFTFTARKCNYSTDTSANTLNFTIDGGTIGCTTNSVTLAQLPDPTSGYEVSVSGGPTLIDGTYGKVTFGSFTFSKTGTYVYEVREKAGDIADIIYDSRVRYVRFVVTEDQEKGVLSVRASTPGYKTFDGAAFVNRVAVQELPFTGGTTMRGILLGGLALAAVSLISYGAYRHYAESARRRGYEVGRSRK</sequence>
<keyword evidence="2" id="KW-1133">Transmembrane helix</keyword>
<dbReference type="Pfam" id="PF24547">
    <property type="entry name" value="DUF7601"/>
    <property type="match status" value="1"/>
</dbReference>
<feature type="region of interest" description="Disordered" evidence="1">
    <location>
        <begin position="1863"/>
        <end position="1882"/>
    </location>
</feature>
<accession>A0A7Y0EUU1</accession>
<dbReference type="InterPro" id="IPR038174">
    <property type="entry name" value="Strep_pil_link_sf"/>
</dbReference>
<evidence type="ECO:0000313" key="4">
    <source>
        <dbReference type="EMBL" id="NMM96789.1"/>
    </source>
</evidence>
<dbReference type="Gene3D" id="2.60.40.1140">
    <property type="entry name" value="Collagen-binding surface protein Cna, B-type domain"/>
    <property type="match status" value="1"/>
</dbReference>
<protein>
    <submittedName>
        <fullName evidence="4">Pilus assembly protein</fullName>
    </submittedName>
</protein>
<dbReference type="Pfam" id="PF12892">
    <property type="entry name" value="FctA"/>
    <property type="match status" value="5"/>
</dbReference>
<dbReference type="InterPro" id="IPR013783">
    <property type="entry name" value="Ig-like_fold"/>
</dbReference>
<dbReference type="PROSITE" id="PS51820">
    <property type="entry name" value="PA14"/>
    <property type="match status" value="1"/>
</dbReference>
<dbReference type="Gene3D" id="2.60.40.10">
    <property type="entry name" value="Immunoglobulins"/>
    <property type="match status" value="2"/>
</dbReference>
<feature type="domain" description="PA14" evidence="3">
    <location>
        <begin position="266"/>
        <end position="468"/>
    </location>
</feature>
<evidence type="ECO:0000259" key="3">
    <source>
        <dbReference type="PROSITE" id="PS51820"/>
    </source>
</evidence>
<dbReference type="NCBIfam" id="TIGR03786">
    <property type="entry name" value="strep_pil_rpt"/>
    <property type="match status" value="2"/>
</dbReference>
<dbReference type="InterPro" id="IPR022464">
    <property type="entry name" value="Strep_pil_isopept_link"/>
</dbReference>
<dbReference type="EMBL" id="JAAIIF010000014">
    <property type="protein sequence ID" value="NMM96789.1"/>
    <property type="molecule type" value="Genomic_DNA"/>
</dbReference>
<comment type="caution">
    <text evidence="4">The sequence shown here is derived from an EMBL/GenBank/DDBJ whole genome shotgun (WGS) entry which is preliminary data.</text>
</comment>
<evidence type="ECO:0000313" key="5">
    <source>
        <dbReference type="Proteomes" id="UP000529710"/>
    </source>
</evidence>
<evidence type="ECO:0000256" key="2">
    <source>
        <dbReference type="SAM" id="Phobius"/>
    </source>
</evidence>
<keyword evidence="5" id="KW-1185">Reference proteome</keyword>
<feature type="transmembrane region" description="Helical" evidence="2">
    <location>
        <begin position="2142"/>
        <end position="2161"/>
    </location>
</feature>
<dbReference type="InterPro" id="IPR041033">
    <property type="entry name" value="SpaA_PFL_dom_1"/>
</dbReference>
<dbReference type="InterPro" id="IPR037524">
    <property type="entry name" value="PA14/GLEYA"/>
</dbReference>
<name>A0A7Y0EUU1_9BIFI</name>
<dbReference type="Pfam" id="PF17802">
    <property type="entry name" value="SpaA"/>
    <property type="match status" value="1"/>
</dbReference>
<dbReference type="Proteomes" id="UP000529710">
    <property type="component" value="Unassembled WGS sequence"/>
</dbReference>
<reference evidence="4 5" key="1">
    <citation type="submission" date="2020-02" db="EMBL/GenBank/DDBJ databases">
        <title>Characterization of phylogenetic diversity of novel bifidobacterial species isolated in Czech ZOOs.</title>
        <authorList>
            <person name="Lugli G.A."/>
            <person name="Vera N.B."/>
            <person name="Ventura M."/>
        </authorList>
    </citation>
    <scope>NUCLEOTIDE SEQUENCE [LARGE SCALE GENOMIC DNA]</scope>
    <source>
        <strain evidence="4 5">DSM 109960</strain>
    </source>
</reference>
<dbReference type="InterPro" id="IPR055382">
    <property type="entry name" value="DUF7601"/>
</dbReference>
<organism evidence="4 5">
    <name type="scientific">Bifidobacterium erythrocebi</name>
    <dbReference type="NCBI Taxonomy" id="2675325"/>
    <lineage>
        <taxon>Bacteria</taxon>
        <taxon>Bacillati</taxon>
        <taxon>Actinomycetota</taxon>
        <taxon>Actinomycetes</taxon>
        <taxon>Bifidobacteriales</taxon>
        <taxon>Bifidobacteriaceae</taxon>
        <taxon>Bifidobacterium</taxon>
    </lineage>
</organism>
<evidence type="ECO:0000256" key="1">
    <source>
        <dbReference type="SAM" id="MobiDB-lite"/>
    </source>
</evidence>
<keyword evidence="2" id="KW-0472">Membrane</keyword>
<gene>
    <name evidence="4" type="ORF">G1C98_1525</name>
</gene>
<proteinExistence type="predicted"/>
<keyword evidence="2" id="KW-0812">Transmembrane</keyword>
<dbReference type="Gene3D" id="2.60.40.3050">
    <property type="match status" value="5"/>
</dbReference>